<dbReference type="FunFam" id="3.40.50.720:FF:000053">
    <property type="entry name" value="Quinone oxidoreductase 1"/>
    <property type="match status" value="1"/>
</dbReference>
<evidence type="ECO:0000256" key="1">
    <source>
        <dbReference type="ARBA" id="ARBA00022857"/>
    </source>
</evidence>
<reference evidence="5 6" key="1">
    <citation type="journal article" date="2011" name="Science">
        <title>The Selaginella genome identifies genetic changes associated with the evolution of vascular plants.</title>
        <authorList>
            <person name="Banks J.A."/>
            <person name="Nishiyama T."/>
            <person name="Hasebe M."/>
            <person name="Bowman J.L."/>
            <person name="Gribskov M."/>
            <person name="dePamphilis C."/>
            <person name="Albert V.A."/>
            <person name="Aono N."/>
            <person name="Aoyama T."/>
            <person name="Ambrose B.A."/>
            <person name="Ashton N.W."/>
            <person name="Axtell M.J."/>
            <person name="Barker E."/>
            <person name="Barker M.S."/>
            <person name="Bennetzen J.L."/>
            <person name="Bonawitz N.D."/>
            <person name="Chapple C."/>
            <person name="Cheng C."/>
            <person name="Correa L.G."/>
            <person name="Dacre M."/>
            <person name="DeBarry J."/>
            <person name="Dreyer I."/>
            <person name="Elias M."/>
            <person name="Engstrom E.M."/>
            <person name="Estelle M."/>
            <person name="Feng L."/>
            <person name="Finet C."/>
            <person name="Floyd S.K."/>
            <person name="Frommer W.B."/>
            <person name="Fujita T."/>
            <person name="Gramzow L."/>
            <person name="Gutensohn M."/>
            <person name="Harholt J."/>
            <person name="Hattori M."/>
            <person name="Heyl A."/>
            <person name="Hirai T."/>
            <person name="Hiwatashi Y."/>
            <person name="Ishikawa M."/>
            <person name="Iwata M."/>
            <person name="Karol K.G."/>
            <person name="Koehler B."/>
            <person name="Kolukisaoglu U."/>
            <person name="Kubo M."/>
            <person name="Kurata T."/>
            <person name="Lalonde S."/>
            <person name="Li K."/>
            <person name="Li Y."/>
            <person name="Litt A."/>
            <person name="Lyons E."/>
            <person name="Manning G."/>
            <person name="Maruyama T."/>
            <person name="Michael T.P."/>
            <person name="Mikami K."/>
            <person name="Miyazaki S."/>
            <person name="Morinaga S."/>
            <person name="Murata T."/>
            <person name="Mueller-Roeber B."/>
            <person name="Nelson D.R."/>
            <person name="Obara M."/>
            <person name="Oguri Y."/>
            <person name="Olmstead R.G."/>
            <person name="Onodera N."/>
            <person name="Petersen B.L."/>
            <person name="Pils B."/>
            <person name="Prigge M."/>
            <person name="Rensing S.A."/>
            <person name="Riano-Pachon D.M."/>
            <person name="Roberts A.W."/>
            <person name="Sato Y."/>
            <person name="Scheller H.V."/>
            <person name="Schulz B."/>
            <person name="Schulz C."/>
            <person name="Shakirov E.V."/>
            <person name="Shibagaki N."/>
            <person name="Shinohara N."/>
            <person name="Shippen D.E."/>
            <person name="Soerensen I."/>
            <person name="Sotooka R."/>
            <person name="Sugimoto N."/>
            <person name="Sugita M."/>
            <person name="Sumikawa N."/>
            <person name="Tanurdzic M."/>
            <person name="Theissen G."/>
            <person name="Ulvskov P."/>
            <person name="Wakazuki S."/>
            <person name="Weng J.K."/>
            <person name="Willats W.W."/>
            <person name="Wipf D."/>
            <person name="Wolf P.G."/>
            <person name="Yang L."/>
            <person name="Zimmer A.D."/>
            <person name="Zhu Q."/>
            <person name="Mitros T."/>
            <person name="Hellsten U."/>
            <person name="Loque D."/>
            <person name="Otillar R."/>
            <person name="Salamov A."/>
            <person name="Schmutz J."/>
            <person name="Shapiro H."/>
            <person name="Lindquist E."/>
            <person name="Lucas S."/>
            <person name="Rokhsar D."/>
            <person name="Grigoriev I.V."/>
        </authorList>
    </citation>
    <scope>NUCLEOTIDE SEQUENCE [LARGE SCALE GENOMIC DNA]</scope>
</reference>
<dbReference type="GO" id="GO:0003960">
    <property type="term" value="F:quinone reductase (NADPH) activity"/>
    <property type="evidence" value="ECO:0000318"/>
    <property type="project" value="GO_Central"/>
</dbReference>
<gene>
    <name evidence="5" type="ORF">SELMODRAFT_107855</name>
</gene>
<proteinExistence type="predicted"/>
<dbReference type="PANTHER" id="PTHR48106">
    <property type="entry name" value="QUINONE OXIDOREDUCTASE PIG3-RELATED"/>
    <property type="match status" value="1"/>
</dbReference>
<keyword evidence="1" id="KW-0521">NADP</keyword>
<dbReference type="KEGG" id="smo:SELMODRAFT_107855"/>
<dbReference type="InterPro" id="IPR013154">
    <property type="entry name" value="ADH-like_N"/>
</dbReference>
<dbReference type="EMBL" id="GL377600">
    <property type="protein sequence ID" value="EFJ21198.1"/>
    <property type="molecule type" value="Genomic_DNA"/>
</dbReference>
<dbReference type="InterPro" id="IPR020843">
    <property type="entry name" value="ER"/>
</dbReference>
<dbReference type="Pfam" id="PF08240">
    <property type="entry name" value="ADH_N"/>
    <property type="match status" value="1"/>
</dbReference>
<dbReference type="Gramene" id="EFJ21198">
    <property type="protein sequence ID" value="EFJ21198"/>
    <property type="gene ID" value="SELMODRAFT_107855"/>
</dbReference>
<dbReference type="CDD" id="cd05286">
    <property type="entry name" value="QOR2"/>
    <property type="match status" value="1"/>
</dbReference>
<protein>
    <recommendedName>
        <fullName evidence="3">Probable quinone oxidoreductase</fullName>
    </recommendedName>
</protein>
<dbReference type="STRING" id="88036.D8S344"/>
<dbReference type="Gene3D" id="3.40.50.720">
    <property type="entry name" value="NAD(P)-binding Rossmann-like Domain"/>
    <property type="match status" value="1"/>
</dbReference>
<dbReference type="InterPro" id="IPR047618">
    <property type="entry name" value="QOR-like"/>
</dbReference>
<dbReference type="AlphaFoldDB" id="D8S344"/>
<dbReference type="FunCoup" id="D8S344">
    <property type="interactions" value="3114"/>
</dbReference>
<evidence type="ECO:0000313" key="6">
    <source>
        <dbReference type="Proteomes" id="UP000001514"/>
    </source>
</evidence>
<keyword evidence="6" id="KW-1185">Reference proteome</keyword>
<dbReference type="SUPFAM" id="SSF51735">
    <property type="entry name" value="NAD(P)-binding Rossmann-fold domains"/>
    <property type="match status" value="1"/>
</dbReference>
<dbReference type="OrthoDB" id="3509362at2759"/>
<evidence type="ECO:0000256" key="2">
    <source>
        <dbReference type="ARBA" id="ARBA00023002"/>
    </source>
</evidence>
<sequence>MVKGFKVYTPGGPEVLKYEELDVGEPGEGQVKIRIKAVGLNFIDVYFRKGVYGAKMPYVPGFESAGEVIAIGPGVTDAKVGDKVGCMGAFGAYAEEQIVPARALVPIPESVDFIKAGAILLKGMTAQMLLRKTFKVGPKHTILVHAAAGGVGSLLCQWARSLGAQVIGCVSSEEKARQATEDGCHHVIIYSKEDFGKRVMAITNNSGVHVVYDSVGRDTFQGSLDCLATRGYMISYGQSSGAPDPFTMSILAPKSLFLTRPSLIQYTTNRDELLEIANDLFHNVEAGVLKVRVNQTYPLSDAAKAHDDIENRRTTGSTVLIP</sequence>
<dbReference type="InParanoid" id="D8S344"/>
<dbReference type="PANTHER" id="PTHR48106:SF13">
    <property type="entry name" value="QUINONE OXIDOREDUCTASE-RELATED"/>
    <property type="match status" value="1"/>
</dbReference>
<dbReference type="Gene3D" id="3.90.180.10">
    <property type="entry name" value="Medium-chain alcohol dehydrogenases, catalytic domain"/>
    <property type="match status" value="1"/>
</dbReference>
<dbReference type="InterPro" id="IPR036291">
    <property type="entry name" value="NAD(P)-bd_dom_sf"/>
</dbReference>
<evidence type="ECO:0000259" key="4">
    <source>
        <dbReference type="SMART" id="SM00829"/>
    </source>
</evidence>
<name>D8S344_SELML</name>
<dbReference type="Proteomes" id="UP000001514">
    <property type="component" value="Unassembled WGS sequence"/>
</dbReference>
<dbReference type="Pfam" id="PF00107">
    <property type="entry name" value="ADH_zinc_N"/>
    <property type="match status" value="1"/>
</dbReference>
<dbReference type="GO" id="GO:0005829">
    <property type="term" value="C:cytosol"/>
    <property type="evidence" value="ECO:0000318"/>
    <property type="project" value="GO_Central"/>
</dbReference>
<organism evidence="6">
    <name type="scientific">Selaginella moellendorffii</name>
    <name type="common">Spikemoss</name>
    <dbReference type="NCBI Taxonomy" id="88036"/>
    <lineage>
        <taxon>Eukaryota</taxon>
        <taxon>Viridiplantae</taxon>
        <taxon>Streptophyta</taxon>
        <taxon>Embryophyta</taxon>
        <taxon>Tracheophyta</taxon>
        <taxon>Lycopodiopsida</taxon>
        <taxon>Selaginellales</taxon>
        <taxon>Selaginellaceae</taxon>
        <taxon>Selaginella</taxon>
    </lineage>
</organism>
<feature type="domain" description="Enoyl reductase (ER)" evidence="4">
    <location>
        <begin position="11"/>
        <end position="320"/>
    </location>
</feature>
<dbReference type="GO" id="GO:0035925">
    <property type="term" value="F:mRNA 3'-UTR AU-rich region binding"/>
    <property type="evidence" value="ECO:0000318"/>
    <property type="project" value="GO_Central"/>
</dbReference>
<dbReference type="SMART" id="SM00829">
    <property type="entry name" value="PKS_ER"/>
    <property type="match status" value="1"/>
</dbReference>
<evidence type="ECO:0000256" key="3">
    <source>
        <dbReference type="ARBA" id="ARBA00070796"/>
    </source>
</evidence>
<evidence type="ECO:0000313" key="5">
    <source>
        <dbReference type="EMBL" id="EFJ21198.1"/>
    </source>
</evidence>
<dbReference type="InterPro" id="IPR011032">
    <property type="entry name" value="GroES-like_sf"/>
</dbReference>
<accession>D8S344</accession>
<dbReference type="eggNOG" id="KOG1197">
    <property type="taxonomic scope" value="Eukaryota"/>
</dbReference>
<keyword evidence="2" id="KW-0560">Oxidoreductase</keyword>
<dbReference type="SUPFAM" id="SSF50129">
    <property type="entry name" value="GroES-like"/>
    <property type="match status" value="1"/>
</dbReference>
<dbReference type="InterPro" id="IPR013149">
    <property type="entry name" value="ADH-like_C"/>
</dbReference>
<dbReference type="OMA" id="CDHTIDY"/>
<dbReference type="GO" id="GO:0070402">
    <property type="term" value="F:NADPH binding"/>
    <property type="evidence" value="ECO:0000318"/>
    <property type="project" value="GO_Central"/>
</dbReference>
<dbReference type="HOGENOM" id="CLU_026673_3_1_1"/>